<evidence type="ECO:0000313" key="2">
    <source>
        <dbReference type="EMBL" id="KAK8041049.1"/>
    </source>
</evidence>
<dbReference type="Proteomes" id="UP001480595">
    <property type="component" value="Unassembled WGS sequence"/>
</dbReference>
<proteinExistence type="predicted"/>
<gene>
    <name evidence="2" type="ORF">PG994_014056</name>
</gene>
<comment type="caution">
    <text evidence="2">The sequence shown here is derived from an EMBL/GenBank/DDBJ whole genome shotgun (WGS) entry which is preliminary data.</text>
</comment>
<feature type="region of interest" description="Disordered" evidence="1">
    <location>
        <begin position="169"/>
        <end position="208"/>
    </location>
</feature>
<protein>
    <submittedName>
        <fullName evidence="2">Uncharacterized protein</fullName>
    </submittedName>
</protein>
<feature type="region of interest" description="Disordered" evidence="1">
    <location>
        <begin position="1"/>
        <end position="24"/>
    </location>
</feature>
<keyword evidence="3" id="KW-1185">Reference proteome</keyword>
<organism evidence="2 3">
    <name type="scientific">Apiospora phragmitis</name>
    <dbReference type="NCBI Taxonomy" id="2905665"/>
    <lineage>
        <taxon>Eukaryota</taxon>
        <taxon>Fungi</taxon>
        <taxon>Dikarya</taxon>
        <taxon>Ascomycota</taxon>
        <taxon>Pezizomycotina</taxon>
        <taxon>Sordariomycetes</taxon>
        <taxon>Xylariomycetidae</taxon>
        <taxon>Amphisphaeriales</taxon>
        <taxon>Apiosporaceae</taxon>
        <taxon>Apiospora</taxon>
    </lineage>
</organism>
<accession>A0ABR1T388</accession>
<dbReference type="EMBL" id="JAQQWL010000015">
    <property type="protein sequence ID" value="KAK8041049.1"/>
    <property type="molecule type" value="Genomic_DNA"/>
</dbReference>
<feature type="compositionally biased region" description="Basic residues" evidence="1">
    <location>
        <begin position="199"/>
        <end position="208"/>
    </location>
</feature>
<sequence>MAEEGDPTPRSEPPRPTISAAALPEEGSGLNSYAARLLKEYGYQRILGMISYRPAVPLDESGHVFEWPPGSGVLCVVHCICSDFTIEGKTLEEIQQRNSSIKQKNEADNRRKRKRKLGPGPATTVTDRNTPAKRPKPSPNGIAEGFITAAPPAMAATPQNSNVALLAPNSPPNMDNAELGREEGGADHISSDDEPMMGKRPRWAIKVD</sequence>
<reference evidence="2 3" key="1">
    <citation type="submission" date="2023-01" db="EMBL/GenBank/DDBJ databases">
        <title>Analysis of 21 Apiospora genomes using comparative genomics revels a genus with tremendous synthesis potential of carbohydrate active enzymes and secondary metabolites.</title>
        <authorList>
            <person name="Sorensen T."/>
        </authorList>
    </citation>
    <scope>NUCLEOTIDE SEQUENCE [LARGE SCALE GENOMIC DNA]</scope>
    <source>
        <strain evidence="2 3">CBS 135458</strain>
    </source>
</reference>
<evidence type="ECO:0000313" key="3">
    <source>
        <dbReference type="Proteomes" id="UP001480595"/>
    </source>
</evidence>
<feature type="region of interest" description="Disordered" evidence="1">
    <location>
        <begin position="97"/>
        <end position="145"/>
    </location>
</feature>
<dbReference type="GeneID" id="92098528"/>
<evidence type="ECO:0000256" key="1">
    <source>
        <dbReference type="SAM" id="MobiDB-lite"/>
    </source>
</evidence>
<feature type="compositionally biased region" description="Basic and acidic residues" evidence="1">
    <location>
        <begin position="178"/>
        <end position="191"/>
    </location>
</feature>
<name>A0ABR1T388_9PEZI</name>
<dbReference type="RefSeq" id="XP_066708594.1">
    <property type="nucleotide sequence ID" value="XM_066865465.1"/>
</dbReference>